<accession>A0AA39MI44</accession>
<keyword evidence="2" id="KW-1185">Reference proteome</keyword>
<reference evidence="1" key="1">
    <citation type="submission" date="2023-06" db="EMBL/GenBank/DDBJ databases">
        <authorList>
            <consortium name="Lawrence Berkeley National Laboratory"/>
            <person name="Ahrendt S."/>
            <person name="Sahu N."/>
            <person name="Indic B."/>
            <person name="Wong-Bajracharya J."/>
            <person name="Merenyi Z."/>
            <person name="Ke H.-M."/>
            <person name="Monk M."/>
            <person name="Kocsube S."/>
            <person name="Drula E."/>
            <person name="Lipzen A."/>
            <person name="Balint B."/>
            <person name="Henrissat B."/>
            <person name="Andreopoulos B."/>
            <person name="Martin F.M."/>
            <person name="Harder C.B."/>
            <person name="Rigling D."/>
            <person name="Ford K.L."/>
            <person name="Foster G.D."/>
            <person name="Pangilinan J."/>
            <person name="Papanicolaou A."/>
            <person name="Barry K."/>
            <person name="LaButti K."/>
            <person name="Viragh M."/>
            <person name="Koriabine M."/>
            <person name="Yan M."/>
            <person name="Riley R."/>
            <person name="Champramary S."/>
            <person name="Plett K.L."/>
            <person name="Tsai I.J."/>
            <person name="Slot J."/>
            <person name="Sipos G."/>
            <person name="Plett J."/>
            <person name="Nagy L.G."/>
            <person name="Grigoriev I.V."/>
        </authorList>
    </citation>
    <scope>NUCLEOTIDE SEQUENCE</scope>
    <source>
        <strain evidence="1">CCBAS 213</strain>
    </source>
</reference>
<evidence type="ECO:0000313" key="2">
    <source>
        <dbReference type="Proteomes" id="UP001175211"/>
    </source>
</evidence>
<dbReference type="GeneID" id="85362315"/>
<proteinExistence type="predicted"/>
<comment type="caution">
    <text evidence="1">The sequence shown here is derived from an EMBL/GenBank/DDBJ whole genome shotgun (WGS) entry which is preliminary data.</text>
</comment>
<dbReference type="Proteomes" id="UP001175211">
    <property type="component" value="Unassembled WGS sequence"/>
</dbReference>
<sequence length="146" mass="15997">MHRSDPIPHDNPFTLTQHLPGFQTGQLSLSKRTAEDSLGSSVVLKRMKTDGRGSSNRKGSLMTKVVEAPEGTEKVVPPLASIVFPSGAPLWVVLVLELFTSHDFGPNWTQVVYSWVAFQSANGFDSSNKLPTDYCPECIGQWISHA</sequence>
<name>A0AA39MI44_ARMTA</name>
<gene>
    <name evidence="1" type="ORF">EV420DRAFT_1653853</name>
</gene>
<dbReference type="AlphaFoldDB" id="A0AA39MI44"/>
<evidence type="ECO:0000313" key="1">
    <source>
        <dbReference type="EMBL" id="KAK0434673.1"/>
    </source>
</evidence>
<organism evidence="1 2">
    <name type="scientific">Armillaria tabescens</name>
    <name type="common">Ringless honey mushroom</name>
    <name type="synonym">Agaricus tabescens</name>
    <dbReference type="NCBI Taxonomy" id="1929756"/>
    <lineage>
        <taxon>Eukaryota</taxon>
        <taxon>Fungi</taxon>
        <taxon>Dikarya</taxon>
        <taxon>Basidiomycota</taxon>
        <taxon>Agaricomycotina</taxon>
        <taxon>Agaricomycetes</taxon>
        <taxon>Agaricomycetidae</taxon>
        <taxon>Agaricales</taxon>
        <taxon>Marasmiineae</taxon>
        <taxon>Physalacriaceae</taxon>
        <taxon>Desarmillaria</taxon>
    </lineage>
</organism>
<dbReference type="EMBL" id="JAUEPS010000180">
    <property type="protein sequence ID" value="KAK0434673.1"/>
    <property type="molecule type" value="Genomic_DNA"/>
</dbReference>
<protein>
    <submittedName>
        <fullName evidence="1">Uncharacterized protein</fullName>
    </submittedName>
</protein>
<dbReference type="RefSeq" id="XP_060321791.1">
    <property type="nucleotide sequence ID" value="XM_060478767.1"/>
</dbReference>